<proteinExistence type="predicted"/>
<dbReference type="PROSITE" id="PS50005">
    <property type="entry name" value="TPR"/>
    <property type="match status" value="2"/>
</dbReference>
<name>A0ABN8SV84_9CNID</name>
<keyword evidence="1" id="KW-0802">TPR repeat</keyword>
<keyword evidence="4" id="KW-1185">Reference proteome</keyword>
<accession>A0ABN8SV84</accession>
<feature type="domain" description="CHAT" evidence="2">
    <location>
        <begin position="900"/>
        <end position="1177"/>
    </location>
</feature>
<dbReference type="Gene3D" id="1.25.40.10">
    <property type="entry name" value="Tetratricopeptide repeat domain"/>
    <property type="match status" value="4"/>
</dbReference>
<dbReference type="Pfam" id="PF12770">
    <property type="entry name" value="CHAT"/>
    <property type="match status" value="1"/>
</dbReference>
<organism evidence="3 4">
    <name type="scientific">Porites evermanni</name>
    <dbReference type="NCBI Taxonomy" id="104178"/>
    <lineage>
        <taxon>Eukaryota</taxon>
        <taxon>Metazoa</taxon>
        <taxon>Cnidaria</taxon>
        <taxon>Anthozoa</taxon>
        <taxon>Hexacorallia</taxon>
        <taxon>Scleractinia</taxon>
        <taxon>Fungiina</taxon>
        <taxon>Poritidae</taxon>
        <taxon>Porites</taxon>
    </lineage>
</organism>
<protein>
    <recommendedName>
        <fullName evidence="2">CHAT domain-containing protein</fullName>
    </recommendedName>
</protein>
<evidence type="ECO:0000256" key="1">
    <source>
        <dbReference type="PROSITE-ProRule" id="PRU00339"/>
    </source>
</evidence>
<gene>
    <name evidence="3" type="ORF">PEVE_00027965</name>
</gene>
<comment type="caution">
    <text evidence="3">The sequence shown here is derived from an EMBL/GenBank/DDBJ whole genome shotgun (WGS) entry which is preliminary data.</text>
</comment>
<dbReference type="Proteomes" id="UP001159427">
    <property type="component" value="Unassembled WGS sequence"/>
</dbReference>
<dbReference type="Pfam" id="PF13424">
    <property type="entry name" value="TPR_12"/>
    <property type="match status" value="4"/>
</dbReference>
<dbReference type="PANTHER" id="PTHR10098">
    <property type="entry name" value="RAPSYN-RELATED"/>
    <property type="match status" value="1"/>
</dbReference>
<reference evidence="3 4" key="1">
    <citation type="submission" date="2022-05" db="EMBL/GenBank/DDBJ databases">
        <authorList>
            <consortium name="Genoscope - CEA"/>
            <person name="William W."/>
        </authorList>
    </citation>
    <scope>NUCLEOTIDE SEQUENCE [LARGE SCALE GENOMIC DNA]</scope>
</reference>
<sequence length="1186" mass="132904">SLEDHPPILNIDDHSATTNCLAKRVKWMQLTIFLFLGAIPVSEDCGLLDKIGMAELEPKKRDGYSLIRTEQTKPNSSPLCLAIAEVYFQEGNKEYRKGELRNAIYFYTEGINVSCEDDELNAKLYNNRAAAHFCLGNNQETLNDAKAAINLEPTFIKPIVKGASACVKLHLYEEAINWCVKGLEGESCFSPKTKKKEVEYSFKEETSVKGANYAHCSSDLDKAMSSLKHAIEIAKEEGDRAEEGRAYGNLGLVYDLSKNFPHAIECYKLQLSIAEELENLAQEFAACTNLGCVYNSSGDPKTAFYYYERLLKIAETLEKRSLKGVAYECLGKAYYKNKDFKKSLECHKLYLKGEIEMGDKAGEGKAYKLLANDHYRLGNFQKAIDCYRLYLQISKEVGDRENEKKAYFYLGQAYQCIGNFRKAIECHELHLTFATELNDRAGQVVAYHDLGNAYQCIRECKKAIKYQENCLKLLINEEIGEPHRYILCSAYSCLGNAYGLLGFFNQALDYCQRCLEISTELGSKEGQASAYSGLGSSYVHLGNFQKAVKCHKSELKLVAKLGNKKKEGQANSNLAVAYSHLRDFEKAIHCLECQLKVAKEVGDAEGEQRAYSLLGRCYYDLGDLQIALEYHNRSLKLAKRIEDSIGIGIEYGHLGSVYTDLGDPKKAKECHEKHLKIAQQVDDRVGEAKAYFGLGRSFESAGSLQESCKCYQSSVNIFNEVRASIYLNDALKITFRHMYKRAYTRLWLLLLQQGKVTEALSAANQGRAQALRDLMKLNYSLEKPFTSVHTRSLEETILQASSTIPSNVAFTAVYGEQVIFWVTRKGPKLSLTCRIKKISDGFSPDYAQSYLSSLTESVRRDIGVRICVKCEDRSLKRLEDSEWIDTDQSEACSMAREVNPLKVLYDIAVSPIADLISSDELVIVPDGPLWLVPYAAFMTPRSKYLCETFRIRMIPSLDCLKILADCPVGYHRETGALLVGDPCVQEVVFRGRRKLQQLSCAEKEVKMIGKITNTMPLTGTEATKTQVLKSLSSVSLVHIAAHGCMETGEIVLAPNPIRSSPIPTEEDFLLTMTDVLNVKIRAKLVVLSCCHSGRGEVKTEGVVGIARAFLGAGARSVLVSLWAIDDEATLEFMKSFYKFLVEGRSASEALNRTMNYMRESEQFSELRLWAPFILIGDDVTLNLAGR</sequence>
<dbReference type="Pfam" id="PF13181">
    <property type="entry name" value="TPR_8"/>
    <property type="match status" value="2"/>
</dbReference>
<evidence type="ECO:0000259" key="2">
    <source>
        <dbReference type="Pfam" id="PF12770"/>
    </source>
</evidence>
<evidence type="ECO:0000313" key="4">
    <source>
        <dbReference type="Proteomes" id="UP001159427"/>
    </source>
</evidence>
<dbReference type="InterPro" id="IPR019734">
    <property type="entry name" value="TPR_rpt"/>
</dbReference>
<evidence type="ECO:0000313" key="3">
    <source>
        <dbReference type="EMBL" id="CAH3194503.1"/>
    </source>
</evidence>
<dbReference type="InterPro" id="IPR011990">
    <property type="entry name" value="TPR-like_helical_dom_sf"/>
</dbReference>
<dbReference type="EMBL" id="CALNXI010003864">
    <property type="protein sequence ID" value="CAH3194503.1"/>
    <property type="molecule type" value="Genomic_DNA"/>
</dbReference>
<dbReference type="SUPFAM" id="SSF48452">
    <property type="entry name" value="TPR-like"/>
    <property type="match status" value="5"/>
</dbReference>
<dbReference type="InterPro" id="IPR024983">
    <property type="entry name" value="CHAT_dom"/>
</dbReference>
<dbReference type="SMART" id="SM00028">
    <property type="entry name" value="TPR"/>
    <property type="match status" value="14"/>
</dbReference>
<feature type="repeat" description="TPR" evidence="1">
    <location>
        <begin position="608"/>
        <end position="641"/>
    </location>
</feature>
<dbReference type="PANTHER" id="PTHR10098:SF106">
    <property type="entry name" value="TETRATRICOPEPTIDE REPEAT PROTEIN 28-LIKE PROTEIN"/>
    <property type="match status" value="1"/>
</dbReference>
<feature type="repeat" description="TPR" evidence="1">
    <location>
        <begin position="528"/>
        <end position="561"/>
    </location>
</feature>
<feature type="non-terminal residue" evidence="3">
    <location>
        <position position="1"/>
    </location>
</feature>